<dbReference type="OrthoDB" id="9764467at2"/>
<evidence type="ECO:0000313" key="6">
    <source>
        <dbReference type="Proteomes" id="UP000002368"/>
    </source>
</evidence>
<evidence type="ECO:0000256" key="1">
    <source>
        <dbReference type="SAM" id="Coils"/>
    </source>
</evidence>
<feature type="domain" description="YhaN AAA" evidence="4">
    <location>
        <begin position="1"/>
        <end position="197"/>
    </location>
</feature>
<dbReference type="STRING" id="562970.Btus_2277"/>
<keyword evidence="3" id="KW-1133">Transmembrane helix</keyword>
<dbReference type="InterPro" id="IPR027417">
    <property type="entry name" value="P-loop_NTPase"/>
</dbReference>
<feature type="coiled-coil region" evidence="1">
    <location>
        <begin position="800"/>
        <end position="869"/>
    </location>
</feature>
<evidence type="ECO:0000256" key="2">
    <source>
        <dbReference type="SAM" id="MobiDB-lite"/>
    </source>
</evidence>
<protein>
    <recommendedName>
        <fullName evidence="4">YhaN AAA domain-containing protein</fullName>
    </recommendedName>
</protein>
<feature type="transmembrane region" description="Helical" evidence="3">
    <location>
        <begin position="495"/>
        <end position="514"/>
    </location>
</feature>
<feature type="region of interest" description="Disordered" evidence="2">
    <location>
        <begin position="419"/>
        <end position="447"/>
    </location>
</feature>
<dbReference type="PANTHER" id="PTHR41259">
    <property type="entry name" value="DOUBLE-STRAND BREAK REPAIR RAD50 ATPASE, PUTATIVE-RELATED"/>
    <property type="match status" value="1"/>
</dbReference>
<dbReference type="SUPFAM" id="SSF52540">
    <property type="entry name" value="P-loop containing nucleoside triphosphate hydrolases"/>
    <property type="match status" value="1"/>
</dbReference>
<keyword evidence="6" id="KW-1185">Reference proteome</keyword>
<dbReference type="EMBL" id="CP002017">
    <property type="protein sequence ID" value="ADG06948.1"/>
    <property type="molecule type" value="Genomic_DNA"/>
</dbReference>
<feature type="coiled-coil region" evidence="1">
    <location>
        <begin position="274"/>
        <end position="301"/>
    </location>
</feature>
<accession>D5WRZ6</accession>
<dbReference type="PANTHER" id="PTHR41259:SF1">
    <property type="entry name" value="DOUBLE-STRAND BREAK REPAIR RAD50 ATPASE, PUTATIVE-RELATED"/>
    <property type="match status" value="1"/>
</dbReference>
<evidence type="ECO:0000256" key="3">
    <source>
        <dbReference type="SAM" id="Phobius"/>
    </source>
</evidence>
<dbReference type="eggNOG" id="COG4717">
    <property type="taxonomic scope" value="Bacteria"/>
</dbReference>
<keyword evidence="3" id="KW-0472">Membrane</keyword>
<dbReference type="Proteomes" id="UP000002368">
    <property type="component" value="Chromosome"/>
</dbReference>
<feature type="coiled-coil region" evidence="1">
    <location>
        <begin position="550"/>
        <end position="647"/>
    </location>
</feature>
<dbReference type="HOGENOM" id="CLU_006135_0_1_9"/>
<dbReference type="Gene3D" id="3.40.50.300">
    <property type="entry name" value="P-loop containing nucleotide triphosphate hydrolases"/>
    <property type="match status" value="2"/>
</dbReference>
<evidence type="ECO:0000313" key="5">
    <source>
        <dbReference type="EMBL" id="ADG06948.1"/>
    </source>
</evidence>
<sequence length="1072" mass="122963">MRILGWRVDRYGRWHDLERTVAPSGLIVLFGLNEAGKTTWLHFIRAMLFGESRKDKSPYWSPEVGWSGRLDVGFADGQQWRLERRVEGRREYSRIVAPGGAQVDEETWNRRMGGLSRFVYDQIFAFGLGELERFESLADPRVAGQLYSAGAGLRGTDLAAAEQRLVQAMEKRYKSRGKNPVINQLQTALQECERQIRLLGDPAAEYAEVTAALAQCDDEEAEIAGRRKEVRSRRRRLLRLKQLREIFDAWETTESSWAEVCDLPDVDPEELARLDRALERVAELRLEAARAAKERDALDAELRSVPEPGPLWRERDRIATVLEARGLEAGRREERIRVRSELASLAVEERDWVQRLGPELVGKGVEPDTSIAAREQGSELWRALEQAEVALRDRRATVEREVQVLERIRQERVELEVEAKSREGDEVSSSGAAANGSGPALTEGKSLEGDIRSRRAKVRELLETRRQRAEKEARLESTLEAIRSASNSQAGLERWAWAVPAAVLVLVALVGGMFGAHSVLVWGAAIVGAAMAVWGVSRGRRAERDAKARREAWERRKSEIESHIRDLTEREARTAESLFGRADWSERDIEDIERALDDAARRMALVEEKRARIEQLRRDEERARRTVEMEQKKLQESEDQLVRTRESWESWLAAQGLPRELSWPQASAALDAFDHLRRLRGQMAERRRREAELADQGQRWRRQLAELCAQCGLPIPSLPENEDLGAQADWDARVCGSLRAALDDEIRRVQRRDRLRDERKKAVGVVEQAFDRLAAAQGELQRGWADLGISITGEEEWRKIRTELRRRRELRDTRRALEEQLHRLAGDERELAEVAHWDLVAIEDELTELDRMEEELDRKTRDIGARRAENTARLKELEEGRSLSHWLQLREDLIARLRREVQEWAVDALALHLLRRTKERYERERQPAVIRRASTAFAALTGGRYRRIVVPLEEEAWYAEDVTGHRWPLPGLSRGTTEQMYLAIRLGLIDDLRERGVVPPVVMDDILVNFDPVRRRQGAALLVRLAEDVQLFYLTCHPEVVEDFQRASSQVEVVDLKGWDPGVQVSGEVRHG</sequence>
<proteinExistence type="predicted"/>
<dbReference type="InterPro" id="IPR038734">
    <property type="entry name" value="YhaN_AAA"/>
</dbReference>
<dbReference type="RefSeq" id="WP_013076231.1">
    <property type="nucleotide sequence ID" value="NC_014098.1"/>
</dbReference>
<dbReference type="Pfam" id="PF13514">
    <property type="entry name" value="AAA_27"/>
    <property type="match status" value="1"/>
</dbReference>
<organism evidence="5 6">
    <name type="scientific">Kyrpidia tusciae (strain DSM 2912 / NBRC 15312 / T2)</name>
    <name type="common">Bacillus tusciae</name>
    <dbReference type="NCBI Taxonomy" id="562970"/>
    <lineage>
        <taxon>Bacteria</taxon>
        <taxon>Bacillati</taxon>
        <taxon>Bacillota</taxon>
        <taxon>Bacilli</taxon>
        <taxon>Bacillales</taxon>
        <taxon>Alicyclobacillaceae</taxon>
        <taxon>Kyrpidia</taxon>
    </lineage>
</organism>
<name>D5WRZ6_KYRT2</name>
<dbReference type="AlphaFoldDB" id="D5WRZ6"/>
<keyword evidence="1" id="KW-0175">Coiled coil</keyword>
<keyword evidence="3" id="KW-0812">Transmembrane</keyword>
<dbReference type="KEGG" id="bts:Btus_2277"/>
<evidence type="ECO:0000259" key="4">
    <source>
        <dbReference type="Pfam" id="PF13514"/>
    </source>
</evidence>
<reference evidence="5 6" key="1">
    <citation type="journal article" date="2011" name="Stand. Genomic Sci.">
        <title>Complete genome sequence of the thermophilic, hydrogen-oxidizing Bacillus tusciae type strain (T2) and reclassification in the new genus, Kyrpidia gen. nov. as Kyrpidia tusciae comb. nov. and emendation of the family Alicyclobacillaceae da Costa and Rainey, 2010.</title>
        <authorList>
            <person name="Klenk H.P."/>
            <person name="Lapidus A."/>
            <person name="Chertkov O."/>
            <person name="Copeland A."/>
            <person name="Del Rio T.G."/>
            <person name="Nolan M."/>
            <person name="Lucas S."/>
            <person name="Chen F."/>
            <person name="Tice H."/>
            <person name="Cheng J.F."/>
            <person name="Han C."/>
            <person name="Bruce D."/>
            <person name="Goodwin L."/>
            <person name="Pitluck S."/>
            <person name="Pati A."/>
            <person name="Ivanova N."/>
            <person name="Mavromatis K."/>
            <person name="Daum C."/>
            <person name="Chen A."/>
            <person name="Palaniappan K."/>
            <person name="Chang Y.J."/>
            <person name="Land M."/>
            <person name="Hauser L."/>
            <person name="Jeffries C.D."/>
            <person name="Detter J.C."/>
            <person name="Rohde M."/>
            <person name="Abt B."/>
            <person name="Pukall R."/>
            <person name="Goker M."/>
            <person name="Bristow J."/>
            <person name="Markowitz V."/>
            <person name="Hugenholtz P."/>
            <person name="Eisen J.A."/>
        </authorList>
    </citation>
    <scope>NUCLEOTIDE SEQUENCE [LARGE SCALE GENOMIC DNA]</scope>
    <source>
        <strain evidence="5 6">DSM 2912</strain>
    </source>
</reference>
<feature type="compositionally biased region" description="Low complexity" evidence="2">
    <location>
        <begin position="428"/>
        <end position="440"/>
    </location>
</feature>
<gene>
    <name evidence="5" type="ordered locus">Btus_2277</name>
</gene>
<feature type="transmembrane region" description="Helical" evidence="3">
    <location>
        <begin position="520"/>
        <end position="537"/>
    </location>
</feature>